<dbReference type="InterPro" id="IPR023577">
    <property type="entry name" value="CYTH_domain"/>
</dbReference>
<name>A0A7C5N2X9_9GAMM</name>
<feature type="active site" description="Proton acceptor" evidence="1">
    <location>
        <position position="30"/>
    </location>
</feature>
<organism evidence="3">
    <name type="scientific">Thiolapillus brandeum</name>
    <dbReference type="NCBI Taxonomy" id="1076588"/>
    <lineage>
        <taxon>Bacteria</taxon>
        <taxon>Pseudomonadati</taxon>
        <taxon>Pseudomonadota</taxon>
        <taxon>Gammaproteobacteria</taxon>
        <taxon>Chromatiales</taxon>
        <taxon>Sedimenticolaceae</taxon>
        <taxon>Thiolapillus</taxon>
    </lineage>
</organism>
<gene>
    <name evidence="3" type="ORF">ENJ98_00245</name>
</gene>
<dbReference type="PANTHER" id="PTHR40114">
    <property type="entry name" value="SLR0698 PROTEIN"/>
    <property type="match status" value="1"/>
</dbReference>
<protein>
    <submittedName>
        <fullName evidence="3">CYTH domain-containing protein</fullName>
    </submittedName>
</protein>
<dbReference type="AlphaFoldDB" id="A0A7C5N2X9"/>
<dbReference type="CDD" id="cd07891">
    <property type="entry name" value="CYTH-like_CthTTM-like_1"/>
    <property type="match status" value="1"/>
</dbReference>
<dbReference type="InterPro" id="IPR012042">
    <property type="entry name" value="NeuTTM/CthTTM-like"/>
</dbReference>
<proteinExistence type="predicted"/>
<dbReference type="PROSITE" id="PS51707">
    <property type="entry name" value="CYTH"/>
    <property type="match status" value="1"/>
</dbReference>
<dbReference type="Pfam" id="PF01928">
    <property type="entry name" value="CYTH"/>
    <property type="match status" value="1"/>
</dbReference>
<dbReference type="PANTHER" id="PTHR40114:SF1">
    <property type="entry name" value="SLR0698 PROTEIN"/>
    <property type="match status" value="1"/>
</dbReference>
<dbReference type="PIRSF" id="PIRSF016487">
    <property type="entry name" value="CYTH_UCP016487"/>
    <property type="match status" value="1"/>
</dbReference>
<dbReference type="SUPFAM" id="SSF55154">
    <property type="entry name" value="CYTH-like phosphatases"/>
    <property type="match status" value="1"/>
</dbReference>
<reference evidence="3" key="1">
    <citation type="journal article" date="2020" name="mSystems">
        <title>Genome- and Community-Level Interaction Insights into Carbon Utilization and Element Cycling Functions of Hydrothermarchaeota in Hydrothermal Sediment.</title>
        <authorList>
            <person name="Zhou Z."/>
            <person name="Liu Y."/>
            <person name="Xu W."/>
            <person name="Pan J."/>
            <person name="Luo Z.H."/>
            <person name="Li M."/>
        </authorList>
    </citation>
    <scope>NUCLEOTIDE SEQUENCE [LARGE SCALE GENOMIC DNA]</scope>
    <source>
        <strain evidence="3">HyVt-535</strain>
    </source>
</reference>
<dbReference type="Gene3D" id="2.40.320.10">
    <property type="entry name" value="Hypothetical Protein Pfu-838710-001"/>
    <property type="match status" value="1"/>
</dbReference>
<accession>A0A7C5N2X9</accession>
<sequence length="159" mass="18545">MAVEIERKFLLASDAWRDRVEHSMEMKQGYLSRDAQSSVRVRICEGRAQLGVKSTRDGIYRLEYEYEIPLEEAEELLRLVAHRPIIHKTRHILHHAGHRWEIDEFHGENAGLVVAEVELASREEPFEKPAWLGREVSTDARYYNSNLSKVPYSAWKDDA</sequence>
<feature type="domain" description="CYTH" evidence="2">
    <location>
        <begin position="2"/>
        <end position="149"/>
    </location>
</feature>
<dbReference type="SMART" id="SM01118">
    <property type="entry name" value="CYTH"/>
    <property type="match status" value="1"/>
</dbReference>
<evidence type="ECO:0000259" key="2">
    <source>
        <dbReference type="PROSITE" id="PS51707"/>
    </source>
</evidence>
<dbReference type="InterPro" id="IPR033469">
    <property type="entry name" value="CYTH-like_dom_sf"/>
</dbReference>
<evidence type="ECO:0000313" key="3">
    <source>
        <dbReference type="EMBL" id="HHH12644.1"/>
    </source>
</evidence>
<comment type="caution">
    <text evidence="3">The sequence shown here is derived from an EMBL/GenBank/DDBJ whole genome shotgun (WGS) entry which is preliminary data.</text>
</comment>
<evidence type="ECO:0000256" key="1">
    <source>
        <dbReference type="PIRSR" id="PIRSR016487-1"/>
    </source>
</evidence>
<dbReference type="EMBL" id="DROM01000016">
    <property type="protein sequence ID" value="HHH12644.1"/>
    <property type="molecule type" value="Genomic_DNA"/>
</dbReference>
<dbReference type="Proteomes" id="UP000886100">
    <property type="component" value="Unassembled WGS sequence"/>
</dbReference>